<proteinExistence type="predicted"/>
<accession>A0A3M8DFT7</accession>
<evidence type="ECO:0000313" key="3">
    <source>
        <dbReference type="Proteomes" id="UP000281915"/>
    </source>
</evidence>
<dbReference type="RefSeq" id="WP_122911925.1">
    <property type="nucleotide sequence ID" value="NZ_RHHT01000002.1"/>
</dbReference>
<protein>
    <recommendedName>
        <fullName evidence="1">Core domain-containing protein</fullName>
    </recommendedName>
</protein>
<dbReference type="InterPro" id="IPR035903">
    <property type="entry name" value="HesB-like_dom_sf"/>
</dbReference>
<dbReference type="Proteomes" id="UP000281915">
    <property type="component" value="Unassembled WGS sequence"/>
</dbReference>
<dbReference type="InterPro" id="IPR000361">
    <property type="entry name" value="ATAP_core_dom"/>
</dbReference>
<feature type="domain" description="Core" evidence="1">
    <location>
        <begin position="3"/>
        <end position="90"/>
    </location>
</feature>
<dbReference type="AlphaFoldDB" id="A0A3M8DFT7"/>
<reference evidence="2 3" key="1">
    <citation type="submission" date="2018-10" db="EMBL/GenBank/DDBJ databases">
        <title>Phylogenomics of Brevibacillus.</title>
        <authorList>
            <person name="Dunlap C."/>
        </authorList>
    </citation>
    <scope>NUCLEOTIDE SEQUENCE [LARGE SCALE GENOMIC DNA]</scope>
    <source>
        <strain evidence="2 3">JCM 15085</strain>
    </source>
</reference>
<dbReference type="Pfam" id="PF01521">
    <property type="entry name" value="Fe-S_biosyn"/>
    <property type="match status" value="1"/>
</dbReference>
<evidence type="ECO:0000259" key="1">
    <source>
        <dbReference type="Pfam" id="PF01521"/>
    </source>
</evidence>
<organism evidence="2 3">
    <name type="scientific">Brevibacillus panacihumi</name>
    <dbReference type="NCBI Taxonomy" id="497735"/>
    <lineage>
        <taxon>Bacteria</taxon>
        <taxon>Bacillati</taxon>
        <taxon>Bacillota</taxon>
        <taxon>Bacilli</taxon>
        <taxon>Bacillales</taxon>
        <taxon>Paenibacillaceae</taxon>
        <taxon>Brevibacillus</taxon>
    </lineage>
</organism>
<sequence>MIITPYAAARLSWMIAEEPDADELGIRLIMTTTGCGSYTYSIAITEKDESDRELDVSGIRLFYKHTEEDQLAGILIDCDAATNRFSISHSLPLQTDCPHIN</sequence>
<dbReference type="EMBL" id="RHHT01000002">
    <property type="protein sequence ID" value="RNB86439.1"/>
    <property type="molecule type" value="Genomic_DNA"/>
</dbReference>
<name>A0A3M8DFT7_9BACL</name>
<comment type="caution">
    <text evidence="2">The sequence shown here is derived from an EMBL/GenBank/DDBJ whole genome shotgun (WGS) entry which is preliminary data.</text>
</comment>
<evidence type="ECO:0000313" key="2">
    <source>
        <dbReference type="EMBL" id="RNB86439.1"/>
    </source>
</evidence>
<dbReference type="SUPFAM" id="SSF89360">
    <property type="entry name" value="HesB-like domain"/>
    <property type="match status" value="1"/>
</dbReference>
<dbReference type="Gene3D" id="2.60.300.12">
    <property type="entry name" value="HesB-like domain"/>
    <property type="match status" value="1"/>
</dbReference>
<gene>
    <name evidence="2" type="ORF">EDM58_02555</name>
</gene>